<evidence type="ECO:0000256" key="7">
    <source>
        <dbReference type="SAM" id="SignalP"/>
    </source>
</evidence>
<dbReference type="InterPro" id="IPR017853">
    <property type="entry name" value="GH"/>
</dbReference>
<feature type="signal peptide" evidence="7">
    <location>
        <begin position="1"/>
        <end position="29"/>
    </location>
</feature>
<organism evidence="9 10">
    <name type="scientific">Conyzicola nivalis</name>
    <dbReference type="NCBI Taxonomy" id="1477021"/>
    <lineage>
        <taxon>Bacteria</taxon>
        <taxon>Bacillati</taxon>
        <taxon>Actinomycetota</taxon>
        <taxon>Actinomycetes</taxon>
        <taxon>Micrococcales</taxon>
        <taxon>Microbacteriaceae</taxon>
        <taxon>Conyzicola</taxon>
    </lineage>
</organism>
<dbReference type="GO" id="GO:0004563">
    <property type="term" value="F:beta-N-acetylhexosaminidase activity"/>
    <property type="evidence" value="ECO:0007669"/>
    <property type="project" value="UniProtKB-EC"/>
</dbReference>
<gene>
    <name evidence="9" type="ORF">ABIE21_001469</name>
</gene>
<keyword evidence="5 9" id="KW-0326">Glycosidase</keyword>
<dbReference type="SUPFAM" id="SSF51445">
    <property type="entry name" value="(Trans)glycosidases"/>
    <property type="match status" value="1"/>
</dbReference>
<evidence type="ECO:0000313" key="10">
    <source>
        <dbReference type="Proteomes" id="UP001549257"/>
    </source>
</evidence>
<evidence type="ECO:0000259" key="8">
    <source>
        <dbReference type="Pfam" id="PF00933"/>
    </source>
</evidence>
<name>A0ABV2QLN9_9MICO</name>
<evidence type="ECO:0000256" key="6">
    <source>
        <dbReference type="SAM" id="MobiDB-lite"/>
    </source>
</evidence>
<dbReference type="PANTHER" id="PTHR30480">
    <property type="entry name" value="BETA-HEXOSAMINIDASE-RELATED"/>
    <property type="match status" value="1"/>
</dbReference>
<dbReference type="Gene3D" id="3.20.20.300">
    <property type="entry name" value="Glycoside hydrolase, family 3, N-terminal domain"/>
    <property type="match status" value="1"/>
</dbReference>
<evidence type="ECO:0000256" key="2">
    <source>
        <dbReference type="ARBA" id="ARBA00005336"/>
    </source>
</evidence>
<dbReference type="EC" id="3.2.1.52" evidence="3"/>
<dbReference type="PROSITE" id="PS00775">
    <property type="entry name" value="GLYCOSYL_HYDROL_F3"/>
    <property type="match status" value="1"/>
</dbReference>
<dbReference type="PANTHER" id="PTHR30480:SF13">
    <property type="entry name" value="BETA-HEXOSAMINIDASE"/>
    <property type="match status" value="1"/>
</dbReference>
<dbReference type="InterPro" id="IPR036962">
    <property type="entry name" value="Glyco_hydro_3_N_sf"/>
</dbReference>
<evidence type="ECO:0000256" key="5">
    <source>
        <dbReference type="ARBA" id="ARBA00023295"/>
    </source>
</evidence>
<evidence type="ECO:0000256" key="1">
    <source>
        <dbReference type="ARBA" id="ARBA00001231"/>
    </source>
</evidence>
<feature type="chain" id="PRO_5047301166" description="beta-N-acetylhexosaminidase" evidence="7">
    <location>
        <begin position="30"/>
        <end position="391"/>
    </location>
</feature>
<keyword evidence="7" id="KW-0732">Signal</keyword>
<evidence type="ECO:0000313" key="9">
    <source>
        <dbReference type="EMBL" id="MET4581979.1"/>
    </source>
</evidence>
<dbReference type="Pfam" id="PF00933">
    <property type="entry name" value="Glyco_hydro_3"/>
    <property type="match status" value="1"/>
</dbReference>
<evidence type="ECO:0000256" key="4">
    <source>
        <dbReference type="ARBA" id="ARBA00022801"/>
    </source>
</evidence>
<keyword evidence="10" id="KW-1185">Reference proteome</keyword>
<dbReference type="Proteomes" id="UP001549257">
    <property type="component" value="Unassembled WGS sequence"/>
</dbReference>
<comment type="similarity">
    <text evidence="2">Belongs to the glycosyl hydrolase 3 family.</text>
</comment>
<accession>A0ABV2QLN9</accession>
<reference evidence="9 10" key="1">
    <citation type="submission" date="2024-06" db="EMBL/GenBank/DDBJ databases">
        <title>Sorghum-associated microbial communities from plants grown in Nebraska, USA.</title>
        <authorList>
            <person name="Schachtman D."/>
        </authorList>
    </citation>
    <scope>NUCLEOTIDE SEQUENCE [LARGE SCALE GENOMIC DNA]</scope>
    <source>
        <strain evidence="9 10">2857</strain>
    </source>
</reference>
<comment type="catalytic activity">
    <reaction evidence="1">
        <text>Hydrolysis of terminal non-reducing N-acetyl-D-hexosamine residues in N-acetyl-beta-D-hexosaminides.</text>
        <dbReference type="EC" id="3.2.1.52"/>
    </reaction>
</comment>
<evidence type="ECO:0000256" key="3">
    <source>
        <dbReference type="ARBA" id="ARBA00012663"/>
    </source>
</evidence>
<protein>
    <recommendedName>
        <fullName evidence="3">beta-N-acetylhexosaminidase</fullName>
        <ecNumber evidence="3">3.2.1.52</ecNumber>
    </recommendedName>
</protein>
<keyword evidence="4 9" id="KW-0378">Hydrolase</keyword>
<feature type="region of interest" description="Disordered" evidence="6">
    <location>
        <begin position="29"/>
        <end position="52"/>
    </location>
</feature>
<dbReference type="RefSeq" id="WP_354024135.1">
    <property type="nucleotide sequence ID" value="NZ_JBEPSJ010000001.1"/>
</dbReference>
<dbReference type="EMBL" id="JBEPSJ010000001">
    <property type="protein sequence ID" value="MET4581979.1"/>
    <property type="molecule type" value="Genomic_DNA"/>
</dbReference>
<feature type="compositionally biased region" description="Low complexity" evidence="6">
    <location>
        <begin position="29"/>
        <end position="39"/>
    </location>
</feature>
<dbReference type="InterPro" id="IPR019800">
    <property type="entry name" value="Glyco_hydro_3_AS"/>
</dbReference>
<dbReference type="InterPro" id="IPR001764">
    <property type="entry name" value="Glyco_hydro_3_N"/>
</dbReference>
<feature type="domain" description="Glycoside hydrolase family 3 N-terminal" evidence="8">
    <location>
        <begin position="58"/>
        <end position="386"/>
    </location>
</feature>
<proteinExistence type="inferred from homology"/>
<sequence>MTWFAGATRRAVVVAAAASAILLSGCALPSPQPTNTATPRPAPSPTPTATDPLAGLSVEQRVGQLFMVGTAATVAEAETVAAVRDRHVGNVFLAGRSSAGTVATAAVTAQLTALVSTESTAGLPLLVATDQEGGQVQVLRGPGFSDMPSALQQGSLDATALVGDAKAWAAELSSAGVNMNLAPVVDLIPSPAAAASNPPIGAFDREFGFDPATIVAHSKAFRDGMSAGGVHSVIKHFPGLGAVTGNTDTTAGVTDTTTNTQSDSVGIYRSEIASGATSIMVSSAVYALIDPTAPAMFSPVVVNGLLREQLGFTGVVMTDDVSGAAAVAAWSPADRAVLSILAGCDIVLVSRTPAVAAEMVDAVVARARTDPAFAELVDAAARRVIALKSGR</sequence>
<dbReference type="InterPro" id="IPR050226">
    <property type="entry name" value="NagZ_Beta-hexosaminidase"/>
</dbReference>
<comment type="caution">
    <text evidence="9">The sequence shown here is derived from an EMBL/GenBank/DDBJ whole genome shotgun (WGS) entry which is preliminary data.</text>
</comment>